<dbReference type="AlphaFoldDB" id="A0AA39DV66"/>
<dbReference type="InterPro" id="IPR035595">
    <property type="entry name" value="UDP_glycos_trans_CS"/>
</dbReference>
<gene>
    <name evidence="7" type="ORF">PVL29_010662</name>
</gene>
<sequence>MATQTNHPHFLLVPLMSQSHLIPFTDMAKLLALRGIAVTIIITPLNAIRFKTIIDQAIHSNLNIQFIPLEFPCQQAGLPQGCENMDSIPSPDLTKQFFLASSMLQQPLEHLLGHLEPPPSCIIASVCLPWTRDVAVKFKIPWLVFHGISCFTLLCSKNIGRSDVLKSVASDSEPFEVPGMPDKIEFTKAQLPPGFQPSSDGSGFAEKMRATAILAQGEVVNSFEELEPSYLLEYKKLVNKVWCIGPVSLCNKEMSDKFGRGNKASIDENQCLKWLDSRKPNSVIYACFGSLCHLSTSQLIEIGLGLEASNRPFVWIIRQSDCSFEIEEWLLEERYEERIKGRGLIIRGWAPQVLILSHPAVGGFLTHSGWNSTVEGICSGVPMITWPMFAEQFYNEKLVVQVLRIGVRIGVEVPVRWGEEEKAGALVKRNQVKEAVDKLMDEEEEGEERRERARKLGELAKMAVEEGGSSHMNMTLLIQDIMSQVNQNGPTKEIVVSRDGLCN</sequence>
<feature type="coiled-coil region" evidence="6">
    <location>
        <begin position="429"/>
        <end position="456"/>
    </location>
</feature>
<keyword evidence="8" id="KW-1185">Reference proteome</keyword>
<evidence type="ECO:0000313" key="8">
    <source>
        <dbReference type="Proteomes" id="UP001168098"/>
    </source>
</evidence>
<evidence type="ECO:0000256" key="2">
    <source>
        <dbReference type="ARBA" id="ARBA00022676"/>
    </source>
</evidence>
<dbReference type="CDD" id="cd03784">
    <property type="entry name" value="GT1_Gtf-like"/>
    <property type="match status" value="1"/>
</dbReference>
<dbReference type="Gene3D" id="3.40.50.2000">
    <property type="entry name" value="Glycogen Phosphorylase B"/>
    <property type="match status" value="2"/>
</dbReference>
<evidence type="ECO:0000256" key="3">
    <source>
        <dbReference type="ARBA" id="ARBA00022679"/>
    </source>
</evidence>
<protein>
    <recommendedName>
        <fullName evidence="5">Glycosyltransferase</fullName>
        <ecNumber evidence="5">2.4.1.-</ecNumber>
    </recommendedName>
</protein>
<evidence type="ECO:0000256" key="1">
    <source>
        <dbReference type="ARBA" id="ARBA00009995"/>
    </source>
</evidence>
<dbReference type="SUPFAM" id="SSF53756">
    <property type="entry name" value="UDP-Glycosyltransferase/glycogen phosphorylase"/>
    <property type="match status" value="1"/>
</dbReference>
<comment type="caution">
    <text evidence="7">The sequence shown here is derived from an EMBL/GenBank/DDBJ whole genome shotgun (WGS) entry which is preliminary data.</text>
</comment>
<organism evidence="7 8">
    <name type="scientific">Vitis rotundifolia</name>
    <name type="common">Muscadine grape</name>
    <dbReference type="NCBI Taxonomy" id="103349"/>
    <lineage>
        <taxon>Eukaryota</taxon>
        <taxon>Viridiplantae</taxon>
        <taxon>Streptophyta</taxon>
        <taxon>Embryophyta</taxon>
        <taxon>Tracheophyta</taxon>
        <taxon>Spermatophyta</taxon>
        <taxon>Magnoliopsida</taxon>
        <taxon>eudicotyledons</taxon>
        <taxon>Gunneridae</taxon>
        <taxon>Pentapetalae</taxon>
        <taxon>rosids</taxon>
        <taxon>Vitales</taxon>
        <taxon>Vitaceae</taxon>
        <taxon>Viteae</taxon>
        <taxon>Vitis</taxon>
    </lineage>
</organism>
<dbReference type="Pfam" id="PF00201">
    <property type="entry name" value="UDPGT"/>
    <property type="match status" value="1"/>
</dbReference>
<reference evidence="7 8" key="1">
    <citation type="journal article" date="2023" name="BMC Biotechnol.">
        <title>Vitis rotundifolia cv Carlos genome sequencing.</title>
        <authorList>
            <person name="Huff M."/>
            <person name="Hulse-Kemp A."/>
            <person name="Scheffler B."/>
            <person name="Youngblood R."/>
            <person name="Simpson S."/>
            <person name="Babiker E."/>
            <person name="Staton M."/>
        </authorList>
    </citation>
    <scope>NUCLEOTIDE SEQUENCE [LARGE SCALE GENOMIC DNA]</scope>
    <source>
        <tissue evidence="7">Leaf</tissue>
    </source>
</reference>
<dbReference type="FunFam" id="3.40.50.2000:FF:000047">
    <property type="entry name" value="Glycosyltransferase"/>
    <property type="match status" value="1"/>
</dbReference>
<dbReference type="Proteomes" id="UP001168098">
    <property type="component" value="Unassembled WGS sequence"/>
</dbReference>
<dbReference type="FunFam" id="3.40.50.2000:FF:000071">
    <property type="entry name" value="Glycosyltransferase"/>
    <property type="match status" value="1"/>
</dbReference>
<keyword evidence="6" id="KW-0175">Coiled coil</keyword>
<evidence type="ECO:0000313" key="7">
    <source>
        <dbReference type="EMBL" id="KAJ9695287.1"/>
    </source>
</evidence>
<dbReference type="EMBL" id="JARBHA010000008">
    <property type="protein sequence ID" value="KAJ9695287.1"/>
    <property type="molecule type" value="Genomic_DNA"/>
</dbReference>
<keyword evidence="3 4" id="KW-0808">Transferase</keyword>
<dbReference type="PANTHER" id="PTHR48047:SF182">
    <property type="entry name" value="GLYCOSYLTRANSFERASE"/>
    <property type="match status" value="1"/>
</dbReference>
<dbReference type="PROSITE" id="PS00375">
    <property type="entry name" value="UDPGT"/>
    <property type="match status" value="1"/>
</dbReference>
<dbReference type="GO" id="GO:0035251">
    <property type="term" value="F:UDP-glucosyltransferase activity"/>
    <property type="evidence" value="ECO:0007669"/>
    <property type="project" value="TreeGrafter"/>
</dbReference>
<dbReference type="PANTHER" id="PTHR48047">
    <property type="entry name" value="GLYCOSYLTRANSFERASE"/>
    <property type="match status" value="1"/>
</dbReference>
<evidence type="ECO:0000256" key="5">
    <source>
        <dbReference type="RuleBase" id="RU362057"/>
    </source>
</evidence>
<dbReference type="EC" id="2.4.1.-" evidence="5"/>
<accession>A0AA39DV66</accession>
<proteinExistence type="inferred from homology"/>
<evidence type="ECO:0000256" key="6">
    <source>
        <dbReference type="SAM" id="Coils"/>
    </source>
</evidence>
<comment type="similarity">
    <text evidence="1 4">Belongs to the UDP-glycosyltransferase family.</text>
</comment>
<dbReference type="InterPro" id="IPR002213">
    <property type="entry name" value="UDP_glucos_trans"/>
</dbReference>
<keyword evidence="2 4" id="KW-0328">Glycosyltransferase</keyword>
<evidence type="ECO:0000256" key="4">
    <source>
        <dbReference type="RuleBase" id="RU003718"/>
    </source>
</evidence>
<name>A0AA39DV66_VITRO</name>